<evidence type="ECO:0000259" key="1">
    <source>
        <dbReference type="Pfam" id="PF16415"/>
    </source>
</evidence>
<dbReference type="AlphaFoldDB" id="A0A6J0K4Z6"/>
<proteinExistence type="predicted"/>
<dbReference type="KEGG" id="rsz:108813869"/>
<dbReference type="GO" id="GO:0000288">
    <property type="term" value="P:nuclear-transcribed mRNA catabolic process, deadenylation-dependent decay"/>
    <property type="evidence" value="ECO:0007669"/>
    <property type="project" value="TreeGrafter"/>
</dbReference>
<dbReference type="GO" id="GO:0060090">
    <property type="term" value="F:molecular adaptor activity"/>
    <property type="evidence" value="ECO:0007669"/>
    <property type="project" value="TreeGrafter"/>
</dbReference>
<name>A0A6J0K4Z6_RAPSA</name>
<protein>
    <submittedName>
        <fullName evidence="3">Uncharacterized protein LOC108813869</fullName>
    </submittedName>
</protein>
<dbReference type="Proteomes" id="UP000504610">
    <property type="component" value="Chromosome 6"/>
</dbReference>
<dbReference type="InterPro" id="IPR040398">
    <property type="entry name" value="Not1"/>
</dbReference>
<sequence>MIREQKEFITQILTEASNFRGIQVTDDDDCLVKLQGIIERVQYLPNLENSALSDVSEDFIRLPSSVTRDFEIVQLMLVKSTQSASFEPKFHDNYLAFLEKVGLDSLYKEVLLTTCVISKALLSPQNLSHPRLNQVSPGRTLPSSETLLLVLKSLGAWLGKFIVTTKGSLSKFDIDLKSLVVEAYQLGLLSKTLPFVLEFLEPCSKSPFYTHSNPWTMMILKLLYEIYMMSNMQDNLRLSIEGLLEKFGVLEQLKPSSILQKKHRKRDRSDVHIPMAKAIKNPLDSAPDRVDLLRYSRDKFSEEFLVTIKTSRSFIGNYGELERKMKDLVLQILKKIGPLLIKLAATVAHERAKAAFFMYHNGRADWSETWTYFNYKKKSGCLAKEFTQHTGEIFLRGWMSYLVGDLLQKHDFAYGLQHAIVEGVIDDNLKFMCERLGECAELEANGYFEIQRKSWGLTSHENLVYEISRELVKDVTVDAMSKFLKNVKNSEEEKLASLFKVVCDQFNFQKDPPSICMYTKKMAYLDPLLKGKNGRMQDLMHVLEYFCRNSSFTRGLEDLLVDGFRRTGYLSESVIMEWFEQGRSRAENKAQLFEYLRDLSYQLILDQLLSQL</sequence>
<reference evidence="2" key="1">
    <citation type="journal article" date="2019" name="Database">
        <title>The radish genome database (RadishGD): an integrated information resource for radish genomics.</title>
        <authorList>
            <person name="Yu H.J."/>
            <person name="Baek S."/>
            <person name="Lee Y.J."/>
            <person name="Cho A."/>
            <person name="Mun J.H."/>
        </authorList>
    </citation>
    <scope>NUCLEOTIDE SEQUENCE [LARGE SCALE GENOMIC DNA]</scope>
    <source>
        <strain evidence="2">cv. WK10039</strain>
    </source>
</reference>
<organism evidence="2 3">
    <name type="scientific">Raphanus sativus</name>
    <name type="common">Radish</name>
    <name type="synonym">Raphanus raphanistrum var. sativus</name>
    <dbReference type="NCBI Taxonomy" id="3726"/>
    <lineage>
        <taxon>Eukaryota</taxon>
        <taxon>Viridiplantae</taxon>
        <taxon>Streptophyta</taxon>
        <taxon>Embryophyta</taxon>
        <taxon>Tracheophyta</taxon>
        <taxon>Spermatophyta</taxon>
        <taxon>Magnoliopsida</taxon>
        <taxon>eudicotyledons</taxon>
        <taxon>Gunneridae</taxon>
        <taxon>Pentapetalae</taxon>
        <taxon>rosids</taxon>
        <taxon>malvids</taxon>
        <taxon>Brassicales</taxon>
        <taxon>Brassicaceae</taxon>
        <taxon>Brassiceae</taxon>
        <taxon>Raphanus</taxon>
    </lineage>
</organism>
<dbReference type="PANTHER" id="PTHR13162">
    <property type="entry name" value="CCR4-NOT TRANSCRIPTION COMPLEX"/>
    <property type="match status" value="1"/>
</dbReference>
<dbReference type="OrthoDB" id="1081101at2759"/>
<dbReference type="RefSeq" id="XP_018442049.1">
    <property type="nucleotide sequence ID" value="XM_018586547.2"/>
</dbReference>
<dbReference type="GO" id="GO:0000932">
    <property type="term" value="C:P-body"/>
    <property type="evidence" value="ECO:0007669"/>
    <property type="project" value="TreeGrafter"/>
</dbReference>
<evidence type="ECO:0000313" key="2">
    <source>
        <dbReference type="Proteomes" id="UP000504610"/>
    </source>
</evidence>
<evidence type="ECO:0000313" key="3">
    <source>
        <dbReference type="RefSeq" id="XP_018442049.1"/>
    </source>
</evidence>
<gene>
    <name evidence="3" type="primary">LOC108813869</name>
</gene>
<feature type="domain" description="CCR4-NOT transcription complex subunit 1 CAF1-binding" evidence="1">
    <location>
        <begin position="82"/>
        <end position="267"/>
    </location>
</feature>
<accession>A0A6J0K4Z6</accession>
<dbReference type="GO" id="GO:0017148">
    <property type="term" value="P:negative regulation of translation"/>
    <property type="evidence" value="ECO:0007669"/>
    <property type="project" value="InterPro"/>
</dbReference>
<dbReference type="Gene3D" id="1.25.40.180">
    <property type="match status" value="1"/>
</dbReference>
<dbReference type="GeneID" id="108813869"/>
<keyword evidence="2" id="KW-1185">Reference proteome</keyword>
<dbReference type="Pfam" id="PF16415">
    <property type="entry name" value="CNOT1_CAF1_bind"/>
    <property type="match status" value="1"/>
</dbReference>
<dbReference type="PANTHER" id="PTHR13162:SF13">
    <property type="entry name" value="BNACNNG58980D PROTEIN"/>
    <property type="match status" value="1"/>
</dbReference>
<reference evidence="3" key="2">
    <citation type="submission" date="2025-08" db="UniProtKB">
        <authorList>
            <consortium name="RefSeq"/>
        </authorList>
    </citation>
    <scope>IDENTIFICATION</scope>
    <source>
        <tissue evidence="3">Leaf</tissue>
    </source>
</reference>
<dbReference type="GO" id="GO:0030015">
    <property type="term" value="C:CCR4-NOT core complex"/>
    <property type="evidence" value="ECO:0007669"/>
    <property type="project" value="InterPro"/>
</dbReference>
<dbReference type="InterPro" id="IPR032191">
    <property type="entry name" value="CNOT1_CAF1_bind"/>
</dbReference>